<name>A0ABT7FKA9_9RHOB</name>
<dbReference type="Proteomes" id="UP001227126">
    <property type="component" value="Unassembled WGS sequence"/>
</dbReference>
<reference evidence="1 2" key="1">
    <citation type="submission" date="2023-05" db="EMBL/GenBank/DDBJ databases">
        <title>Sedimentitalea sp. nov. JM2-8.</title>
        <authorList>
            <person name="Huang J."/>
        </authorList>
    </citation>
    <scope>NUCLEOTIDE SEQUENCE [LARGE SCALE GENOMIC DNA]</scope>
    <source>
        <strain evidence="1 2">JM2-8</strain>
    </source>
</reference>
<organism evidence="1 2">
    <name type="scientific">Sedimentitalea xiamensis</name>
    <dbReference type="NCBI Taxonomy" id="3050037"/>
    <lineage>
        <taxon>Bacteria</taxon>
        <taxon>Pseudomonadati</taxon>
        <taxon>Pseudomonadota</taxon>
        <taxon>Alphaproteobacteria</taxon>
        <taxon>Rhodobacterales</taxon>
        <taxon>Paracoccaceae</taxon>
        <taxon>Sedimentitalea</taxon>
    </lineage>
</organism>
<evidence type="ECO:0000313" key="1">
    <source>
        <dbReference type="EMBL" id="MDK3075577.1"/>
    </source>
</evidence>
<accession>A0ABT7FKA9</accession>
<keyword evidence="2" id="KW-1185">Reference proteome</keyword>
<dbReference type="RefSeq" id="WP_284487501.1">
    <property type="nucleotide sequence ID" value="NZ_JASNJE010000042.1"/>
</dbReference>
<dbReference type="EMBL" id="JASNJE010000042">
    <property type="protein sequence ID" value="MDK3075577.1"/>
    <property type="molecule type" value="Genomic_DNA"/>
</dbReference>
<comment type="caution">
    <text evidence="1">The sequence shown here is derived from an EMBL/GenBank/DDBJ whole genome shotgun (WGS) entry which is preliminary data.</text>
</comment>
<evidence type="ECO:0000313" key="2">
    <source>
        <dbReference type="Proteomes" id="UP001227126"/>
    </source>
</evidence>
<proteinExistence type="predicted"/>
<protein>
    <submittedName>
        <fullName evidence="1">Uncharacterized protein</fullName>
    </submittedName>
</protein>
<sequence length="148" mass="16476">MVGFPAPVAGGWFKGLFHSHFSGRCPRSGNLLADLLISSISGSRYSLPGLPTAMARGEIDGFVALRPHQRPARHMFLVHHAALALDRNRQNELPKTEAEWATLLRGLTQEFPEDDPWHLIVADRNNPAFMQPPAPETIVPMDQRPVMH</sequence>
<gene>
    <name evidence="1" type="ORF">QO034_21140</name>
</gene>